<accession>A0A1J9S0Q0</accession>
<reference evidence="2 3" key="1">
    <citation type="submission" date="2016-10" db="EMBL/GenBank/DDBJ databases">
        <title>Proteomics and genomics reveal pathogen-plant mechanisms compatible with a hemibiotrophic lifestyle of Diplodia corticola.</title>
        <authorList>
            <person name="Fernandes I."/>
            <person name="De Jonge R."/>
            <person name="Van De Peer Y."/>
            <person name="Devreese B."/>
            <person name="Alves A."/>
            <person name="Esteves A.C."/>
        </authorList>
    </citation>
    <scope>NUCLEOTIDE SEQUENCE [LARGE SCALE GENOMIC DNA]</scope>
    <source>
        <strain evidence="2 3">CBS 112549</strain>
    </source>
</reference>
<proteinExistence type="predicted"/>
<gene>
    <name evidence="2" type="ORF">BKCO1_25000113</name>
</gene>
<dbReference type="AlphaFoldDB" id="A0A1J9S0Q0"/>
<dbReference type="Proteomes" id="UP000183809">
    <property type="component" value="Unassembled WGS sequence"/>
</dbReference>
<sequence length="556" mass="61045">MAQLTPASSFFDNTNPEPFDQIVVQSQKMVNNALWNMWALSDDDSPVRGVDVAVPGFGRISGSLSAPSVTLHVESTSPTLYFLVPFSSGTLQLGPDSSHSWKVDGWVFAFPVEVASNELAPGTDDYARYVKRMGISPGSFSLVELLIDISRANTWDKKHSSFSHDWETESPAVQQLLNQFVAGWLRMMAADDRTVIGVSIKAARPESVNHNAPTFVPTSCEYAVYPWLGSGALDKPSDGANENALCYLLMTDNATPPAIHKLPHSGNFVDATSNHQGTFCMDRAQFWERWLLPLLQEVNALTETYSTTPYVDANWDGSGCVGPRYYIGYNPEHTSSADEYFQFPDSSTYVRFAPGGQAINVSGQSDFQFKVYQTGAVSGPFKTEAHYTITTKWHLNFALGVVSDGGLQIARIEDPKGVPACTSTGHGYNEGIDAPWDDYIKSFSDTVNKHFTENLGFVLNRLQSALAEQHKLFLPASGTFLMRDALFNRRGDLIASLFYNGNQPPSYGGDLPDYFASLPDRLPLHEEVPRAVPQEPFGGPDFAIHRKAPVGAEPPA</sequence>
<organism evidence="2 3">
    <name type="scientific">Diplodia corticola</name>
    <dbReference type="NCBI Taxonomy" id="236234"/>
    <lineage>
        <taxon>Eukaryota</taxon>
        <taxon>Fungi</taxon>
        <taxon>Dikarya</taxon>
        <taxon>Ascomycota</taxon>
        <taxon>Pezizomycotina</taxon>
        <taxon>Dothideomycetes</taxon>
        <taxon>Dothideomycetes incertae sedis</taxon>
        <taxon>Botryosphaeriales</taxon>
        <taxon>Botryosphaeriaceae</taxon>
        <taxon>Diplodia</taxon>
    </lineage>
</organism>
<comment type="caution">
    <text evidence="2">The sequence shown here is derived from an EMBL/GenBank/DDBJ whole genome shotgun (WGS) entry which is preliminary data.</text>
</comment>
<evidence type="ECO:0000256" key="1">
    <source>
        <dbReference type="SAM" id="MobiDB-lite"/>
    </source>
</evidence>
<dbReference type="RefSeq" id="XP_020130419.1">
    <property type="nucleotide sequence ID" value="XM_020273218.1"/>
</dbReference>
<name>A0A1J9S0Q0_9PEZI</name>
<dbReference type="GeneID" id="31013478"/>
<dbReference type="OrthoDB" id="5429442at2759"/>
<feature type="region of interest" description="Disordered" evidence="1">
    <location>
        <begin position="537"/>
        <end position="556"/>
    </location>
</feature>
<dbReference type="EMBL" id="MNUE01000025">
    <property type="protein sequence ID" value="OJD34159.1"/>
    <property type="molecule type" value="Genomic_DNA"/>
</dbReference>
<evidence type="ECO:0000313" key="2">
    <source>
        <dbReference type="EMBL" id="OJD34159.1"/>
    </source>
</evidence>
<protein>
    <submittedName>
        <fullName evidence="2">Uncharacterized protein</fullName>
    </submittedName>
</protein>
<evidence type="ECO:0000313" key="3">
    <source>
        <dbReference type="Proteomes" id="UP000183809"/>
    </source>
</evidence>
<keyword evidence="3" id="KW-1185">Reference proteome</keyword>